<comment type="caution">
    <text evidence="1">The sequence shown here is derived from an EMBL/GenBank/DDBJ whole genome shotgun (WGS) entry which is preliminary data.</text>
</comment>
<accession>A0A484CJ77</accession>
<organism evidence="1 2">
    <name type="scientific">Perca flavescens</name>
    <name type="common">American yellow perch</name>
    <name type="synonym">Morone flavescens</name>
    <dbReference type="NCBI Taxonomy" id="8167"/>
    <lineage>
        <taxon>Eukaryota</taxon>
        <taxon>Metazoa</taxon>
        <taxon>Chordata</taxon>
        <taxon>Craniata</taxon>
        <taxon>Vertebrata</taxon>
        <taxon>Euteleostomi</taxon>
        <taxon>Actinopterygii</taxon>
        <taxon>Neopterygii</taxon>
        <taxon>Teleostei</taxon>
        <taxon>Neoteleostei</taxon>
        <taxon>Acanthomorphata</taxon>
        <taxon>Eupercaria</taxon>
        <taxon>Perciformes</taxon>
        <taxon>Percoidei</taxon>
        <taxon>Percidae</taxon>
        <taxon>Percinae</taxon>
        <taxon>Perca</taxon>
    </lineage>
</organism>
<gene>
    <name evidence="1" type="ORF">EPR50_G00148670</name>
</gene>
<dbReference type="EMBL" id="SCKG01000014">
    <property type="protein sequence ID" value="TDH04090.1"/>
    <property type="molecule type" value="Genomic_DNA"/>
</dbReference>
<keyword evidence="2" id="KW-1185">Reference proteome</keyword>
<protein>
    <submittedName>
        <fullName evidence="1">Uncharacterized protein</fullName>
    </submittedName>
</protein>
<dbReference type="AlphaFoldDB" id="A0A484CJ77"/>
<proteinExistence type="predicted"/>
<name>A0A484CJ77_PERFV</name>
<evidence type="ECO:0000313" key="1">
    <source>
        <dbReference type="EMBL" id="TDH04090.1"/>
    </source>
</evidence>
<reference evidence="1 2" key="1">
    <citation type="submission" date="2019-01" db="EMBL/GenBank/DDBJ databases">
        <title>A chromosome-scale genome assembly of the yellow perch, Perca flavescens.</title>
        <authorList>
            <person name="Feron R."/>
            <person name="Morvezen R."/>
            <person name="Bestin A."/>
            <person name="Haffray P."/>
            <person name="Klopp C."/>
            <person name="Zahm M."/>
            <person name="Cabau C."/>
            <person name="Roques C."/>
            <person name="Donnadieu C."/>
            <person name="Bouchez O."/>
            <person name="Christie M."/>
            <person name="Larson W."/>
            <person name="Guiguen Y."/>
        </authorList>
    </citation>
    <scope>NUCLEOTIDE SEQUENCE [LARGE SCALE GENOMIC DNA]</scope>
    <source>
        <strain evidence="1">YP-PL-M2</strain>
        <tissue evidence="1">Blood</tissue>
    </source>
</reference>
<evidence type="ECO:0000313" key="2">
    <source>
        <dbReference type="Proteomes" id="UP000295070"/>
    </source>
</evidence>
<sequence length="101" mass="11064">MHVWALVMRPPQWSAESLSQHTAFWDNLEPSPWVVPPGDEPGGFGEVVLNEDCAGCGQACFCKEMIPHEVRRTRPPVVLGGSSRCDVVTLSPTTLSSPFSR</sequence>
<dbReference type="Proteomes" id="UP000295070">
    <property type="component" value="Chromosome 14"/>
</dbReference>